<keyword evidence="7" id="KW-0460">Magnesium</keyword>
<feature type="region of interest" description="Disordered" evidence="15">
    <location>
        <begin position="222"/>
        <end position="246"/>
    </location>
</feature>
<keyword evidence="5" id="KW-0255">Endonuclease</keyword>
<keyword evidence="12" id="KW-0233">DNA recombination</keyword>
<dbReference type="PANTHER" id="PTHR42648">
    <property type="entry name" value="TRANSPOSASE, PUTATIVE-RELATED"/>
    <property type="match status" value="1"/>
</dbReference>
<dbReference type="PANTHER" id="PTHR42648:SF11">
    <property type="entry name" value="TRANSPOSON TY4-P GAG-POL POLYPROTEIN"/>
    <property type="match status" value="1"/>
</dbReference>
<keyword evidence="8" id="KW-0694">RNA-binding</keyword>
<evidence type="ECO:0000256" key="11">
    <source>
        <dbReference type="ARBA" id="ARBA00022932"/>
    </source>
</evidence>
<evidence type="ECO:0000256" key="15">
    <source>
        <dbReference type="SAM" id="MobiDB-lite"/>
    </source>
</evidence>
<dbReference type="GO" id="GO:0046872">
    <property type="term" value="F:metal ion binding"/>
    <property type="evidence" value="ECO:0007669"/>
    <property type="project" value="UniProtKB-KW"/>
</dbReference>
<name>A0A9Q3GI56_9BASI</name>
<keyword evidence="11" id="KW-0239">DNA-directed DNA polymerase</keyword>
<dbReference type="GO" id="GO:0016787">
    <property type="term" value="F:hydrolase activity"/>
    <property type="evidence" value="ECO:0007669"/>
    <property type="project" value="UniProtKB-KW"/>
</dbReference>
<keyword evidence="9" id="KW-0229">DNA integration</keyword>
<gene>
    <name evidence="17" type="ORF">O181_008038</name>
</gene>
<keyword evidence="3" id="KW-0540">Nuclease</keyword>
<evidence type="ECO:0000256" key="8">
    <source>
        <dbReference type="ARBA" id="ARBA00022884"/>
    </source>
</evidence>
<dbReference type="SUPFAM" id="SSF53098">
    <property type="entry name" value="Ribonuclease H-like"/>
    <property type="match status" value="1"/>
</dbReference>
<feature type="compositionally biased region" description="Basic and acidic residues" evidence="15">
    <location>
        <begin position="225"/>
        <end position="234"/>
    </location>
</feature>
<evidence type="ECO:0000256" key="3">
    <source>
        <dbReference type="ARBA" id="ARBA00022722"/>
    </source>
</evidence>
<evidence type="ECO:0000256" key="1">
    <source>
        <dbReference type="ARBA" id="ARBA00022578"/>
    </source>
</evidence>
<accession>A0A9Q3GI56</accession>
<dbReference type="InterPro" id="IPR036397">
    <property type="entry name" value="RNaseH_sf"/>
</dbReference>
<keyword evidence="2" id="KW-0548">Nucleotidyltransferase</keyword>
<evidence type="ECO:0000313" key="17">
    <source>
        <dbReference type="EMBL" id="MBW0468323.1"/>
    </source>
</evidence>
<feature type="domain" description="Integrase catalytic" evidence="16">
    <location>
        <begin position="1"/>
        <end position="122"/>
    </location>
</feature>
<dbReference type="Proteomes" id="UP000765509">
    <property type="component" value="Unassembled WGS sequence"/>
</dbReference>
<sequence>MLKSKQYAKHELEKAILQAENVLEKQVKRIIGDGGKEFVNNFMEVFCEERGIQLTVTTLYTPKNNGTVEIINRMLLDKLRTLMLESGAKKELCEELTNTTNFLQVRVSENKQRPFEKLFNRKPNISRIKIFGCRAFLTNNSYKKKLDVRAHKGMLVGYERDFGIYQILLEDTGKIICSQDVRFNKDEIPFKNKKDNKSKINQENIIEEIEPIRQEEIELAQTDTHVQEENREPLWIRLRTPRPQEP</sequence>
<keyword evidence="6" id="KW-0378">Hydrolase</keyword>
<evidence type="ECO:0000256" key="10">
    <source>
        <dbReference type="ARBA" id="ARBA00022918"/>
    </source>
</evidence>
<keyword evidence="1" id="KW-0815">Transposition</keyword>
<evidence type="ECO:0000256" key="4">
    <source>
        <dbReference type="ARBA" id="ARBA00022723"/>
    </source>
</evidence>
<evidence type="ECO:0000256" key="12">
    <source>
        <dbReference type="ARBA" id="ARBA00023172"/>
    </source>
</evidence>
<evidence type="ECO:0000256" key="14">
    <source>
        <dbReference type="ARBA" id="ARBA00049244"/>
    </source>
</evidence>
<evidence type="ECO:0000256" key="9">
    <source>
        <dbReference type="ARBA" id="ARBA00022908"/>
    </source>
</evidence>
<comment type="catalytic activity">
    <reaction evidence="13">
        <text>DNA(n) + a 2'-deoxyribonucleoside 5'-triphosphate = DNA(n+1) + diphosphate</text>
        <dbReference type="Rhea" id="RHEA:22508"/>
        <dbReference type="Rhea" id="RHEA-COMP:17339"/>
        <dbReference type="Rhea" id="RHEA-COMP:17340"/>
        <dbReference type="ChEBI" id="CHEBI:33019"/>
        <dbReference type="ChEBI" id="CHEBI:61560"/>
        <dbReference type="ChEBI" id="CHEBI:173112"/>
        <dbReference type="EC" id="2.7.7.49"/>
    </reaction>
</comment>
<keyword evidence="11" id="KW-0808">Transferase</keyword>
<dbReference type="InterPro" id="IPR039537">
    <property type="entry name" value="Retrotran_Ty1/copia-like"/>
</dbReference>
<protein>
    <recommendedName>
        <fullName evidence="16">Integrase catalytic domain-containing protein</fullName>
    </recommendedName>
</protein>
<organism evidence="17 18">
    <name type="scientific">Austropuccinia psidii MF-1</name>
    <dbReference type="NCBI Taxonomy" id="1389203"/>
    <lineage>
        <taxon>Eukaryota</taxon>
        <taxon>Fungi</taxon>
        <taxon>Dikarya</taxon>
        <taxon>Basidiomycota</taxon>
        <taxon>Pucciniomycotina</taxon>
        <taxon>Pucciniomycetes</taxon>
        <taxon>Pucciniales</taxon>
        <taxon>Sphaerophragmiaceae</taxon>
        <taxon>Austropuccinia</taxon>
    </lineage>
</organism>
<dbReference type="InterPro" id="IPR057670">
    <property type="entry name" value="SH3_retrovirus"/>
</dbReference>
<keyword evidence="10" id="KW-0695">RNA-directed DNA polymerase</keyword>
<dbReference type="EMBL" id="AVOT02001832">
    <property type="protein sequence ID" value="MBW0468323.1"/>
    <property type="molecule type" value="Genomic_DNA"/>
</dbReference>
<dbReference type="GO" id="GO:0006310">
    <property type="term" value="P:DNA recombination"/>
    <property type="evidence" value="ECO:0007669"/>
    <property type="project" value="UniProtKB-KW"/>
</dbReference>
<proteinExistence type="predicted"/>
<dbReference type="GO" id="GO:0003887">
    <property type="term" value="F:DNA-directed DNA polymerase activity"/>
    <property type="evidence" value="ECO:0007669"/>
    <property type="project" value="UniProtKB-KW"/>
</dbReference>
<reference evidence="17" key="1">
    <citation type="submission" date="2021-03" db="EMBL/GenBank/DDBJ databases">
        <title>Draft genome sequence of rust myrtle Austropuccinia psidii MF-1, a brazilian biotype.</title>
        <authorList>
            <person name="Quecine M.C."/>
            <person name="Pachon D.M.R."/>
            <person name="Bonatelli M.L."/>
            <person name="Correr F.H."/>
            <person name="Franceschini L.M."/>
            <person name="Leite T.F."/>
            <person name="Margarido G.R.A."/>
            <person name="Almeida C.A."/>
            <person name="Ferrarezi J.A."/>
            <person name="Labate C.A."/>
        </authorList>
    </citation>
    <scope>NUCLEOTIDE SEQUENCE</scope>
    <source>
        <strain evidence="17">MF-1</strain>
    </source>
</reference>
<dbReference type="GO" id="GO:0003964">
    <property type="term" value="F:RNA-directed DNA polymerase activity"/>
    <property type="evidence" value="ECO:0007669"/>
    <property type="project" value="UniProtKB-KW"/>
</dbReference>
<dbReference type="AlphaFoldDB" id="A0A9Q3GI56"/>
<dbReference type="Gene3D" id="3.30.420.10">
    <property type="entry name" value="Ribonuclease H-like superfamily/Ribonuclease H"/>
    <property type="match status" value="1"/>
</dbReference>
<dbReference type="InterPro" id="IPR001584">
    <property type="entry name" value="Integrase_cat-core"/>
</dbReference>
<evidence type="ECO:0000256" key="2">
    <source>
        <dbReference type="ARBA" id="ARBA00022695"/>
    </source>
</evidence>
<dbReference type="Pfam" id="PF25597">
    <property type="entry name" value="SH3_retrovirus"/>
    <property type="match status" value="1"/>
</dbReference>
<dbReference type="OrthoDB" id="3261476at2759"/>
<evidence type="ECO:0000256" key="13">
    <source>
        <dbReference type="ARBA" id="ARBA00048173"/>
    </source>
</evidence>
<comment type="caution">
    <text evidence="17">The sequence shown here is derived from an EMBL/GenBank/DDBJ whole genome shotgun (WGS) entry which is preliminary data.</text>
</comment>
<dbReference type="InterPro" id="IPR012337">
    <property type="entry name" value="RNaseH-like_sf"/>
</dbReference>
<dbReference type="GO" id="GO:0015074">
    <property type="term" value="P:DNA integration"/>
    <property type="evidence" value="ECO:0007669"/>
    <property type="project" value="UniProtKB-KW"/>
</dbReference>
<dbReference type="GO" id="GO:0004519">
    <property type="term" value="F:endonuclease activity"/>
    <property type="evidence" value="ECO:0007669"/>
    <property type="project" value="UniProtKB-KW"/>
</dbReference>
<evidence type="ECO:0000256" key="5">
    <source>
        <dbReference type="ARBA" id="ARBA00022759"/>
    </source>
</evidence>
<evidence type="ECO:0000313" key="18">
    <source>
        <dbReference type="Proteomes" id="UP000765509"/>
    </source>
</evidence>
<evidence type="ECO:0000256" key="7">
    <source>
        <dbReference type="ARBA" id="ARBA00022842"/>
    </source>
</evidence>
<evidence type="ECO:0000259" key="16">
    <source>
        <dbReference type="PROSITE" id="PS50994"/>
    </source>
</evidence>
<evidence type="ECO:0000256" key="6">
    <source>
        <dbReference type="ARBA" id="ARBA00022801"/>
    </source>
</evidence>
<dbReference type="GO" id="GO:0003723">
    <property type="term" value="F:RNA binding"/>
    <property type="evidence" value="ECO:0007669"/>
    <property type="project" value="UniProtKB-KW"/>
</dbReference>
<keyword evidence="4" id="KW-0479">Metal-binding</keyword>
<dbReference type="GO" id="GO:0032196">
    <property type="term" value="P:transposition"/>
    <property type="evidence" value="ECO:0007669"/>
    <property type="project" value="UniProtKB-KW"/>
</dbReference>
<dbReference type="GO" id="GO:0005634">
    <property type="term" value="C:nucleus"/>
    <property type="evidence" value="ECO:0007669"/>
    <property type="project" value="UniProtKB-ARBA"/>
</dbReference>
<keyword evidence="18" id="KW-1185">Reference proteome</keyword>
<comment type="catalytic activity">
    <reaction evidence="14">
        <text>DNA(n) + a 2'-deoxyribonucleoside 5'-triphosphate = DNA(n+1) + diphosphate</text>
        <dbReference type="Rhea" id="RHEA:22508"/>
        <dbReference type="Rhea" id="RHEA-COMP:17339"/>
        <dbReference type="Rhea" id="RHEA-COMP:17340"/>
        <dbReference type="ChEBI" id="CHEBI:33019"/>
        <dbReference type="ChEBI" id="CHEBI:61560"/>
        <dbReference type="ChEBI" id="CHEBI:173112"/>
        <dbReference type="EC" id="2.7.7.7"/>
    </reaction>
</comment>
<dbReference type="PROSITE" id="PS50994">
    <property type="entry name" value="INTEGRASE"/>
    <property type="match status" value="1"/>
</dbReference>